<dbReference type="InterPro" id="IPR050330">
    <property type="entry name" value="Bact_OuterMem_StrucFunc"/>
</dbReference>
<dbReference type="Pfam" id="PF00691">
    <property type="entry name" value="OmpA"/>
    <property type="match status" value="1"/>
</dbReference>
<protein>
    <submittedName>
        <fullName evidence="4">OmpA family protein</fullName>
    </submittedName>
</protein>
<reference evidence="4 5" key="1">
    <citation type="submission" date="2017-02" db="EMBL/GenBank/DDBJ databases">
        <authorList>
            <person name="Peterson S.W."/>
        </authorList>
    </citation>
    <scope>NUCLEOTIDE SEQUENCE [LARGE SCALE GENOMIC DNA]</scope>
    <source>
        <strain evidence="4 5">ATCC BAA-908</strain>
    </source>
</reference>
<sequence length="409" mass="45982">MKRTVFFISALVFVSAAFSQDADGTLFEFKYKKDDSSRILSTVDEAVFVNGALNHRAQILNRIFCKVTDVLDDGSAAHEASFMTSETSVGGRGGSFSWGQEYDSAFVRTRTGKYTIEDIYFMPTVRDVPVFPEYPVKKGGKWSAEGHEVHDLRMAFNIQKPFRVPFTAQYEYVDDETDENTGRTLNLIEVTYSMYFESSRPSSITRDILNAPAVTMGHSSQKIWWDNQKGMIDHYSEEFKIIIETFYGDQITFSGTAHAEVTEFKRVSTEENLRKISESVSNLGYGNIGVVQGEKGVTISIENIQFEPDSAVLMESEKVKLEKIAEILKTFDNDLLITGHCADRGTKQNQLRISEDRAVSVAEYLSLLNVRNPNCIFTEGKGASVPVAPNTTEQGRAKNRRVEITIMDE</sequence>
<evidence type="ECO:0000313" key="5">
    <source>
        <dbReference type="Proteomes" id="UP000190423"/>
    </source>
</evidence>
<keyword evidence="1" id="KW-0472">Membrane</keyword>
<dbReference type="GO" id="GO:0016020">
    <property type="term" value="C:membrane"/>
    <property type="evidence" value="ECO:0007669"/>
    <property type="project" value="UniProtKB-UniRule"/>
</dbReference>
<dbReference type="InterPro" id="IPR006665">
    <property type="entry name" value="OmpA-like"/>
</dbReference>
<accession>A0A1T4LY96</accession>
<feature type="domain" description="OmpA-like" evidence="3">
    <location>
        <begin position="293"/>
        <end position="409"/>
    </location>
</feature>
<dbReference type="PANTHER" id="PTHR30329">
    <property type="entry name" value="STATOR ELEMENT OF FLAGELLAR MOTOR COMPLEX"/>
    <property type="match status" value="1"/>
</dbReference>
<dbReference type="InterPro" id="IPR036737">
    <property type="entry name" value="OmpA-like_sf"/>
</dbReference>
<dbReference type="GeneID" id="78317052"/>
<dbReference type="RefSeq" id="WP_078933670.1">
    <property type="nucleotide sequence ID" value="NZ_FUWG01000013.1"/>
</dbReference>
<name>A0A1T4LY96_TREPO</name>
<evidence type="ECO:0000256" key="2">
    <source>
        <dbReference type="SAM" id="SignalP"/>
    </source>
</evidence>
<keyword evidence="2" id="KW-0732">Signal</keyword>
<dbReference type="SUPFAM" id="SSF103088">
    <property type="entry name" value="OmpA-like"/>
    <property type="match status" value="1"/>
</dbReference>
<dbReference type="Proteomes" id="UP000190423">
    <property type="component" value="Unassembled WGS sequence"/>
</dbReference>
<proteinExistence type="predicted"/>
<dbReference type="AlphaFoldDB" id="A0A1T4LY96"/>
<evidence type="ECO:0000259" key="3">
    <source>
        <dbReference type="PROSITE" id="PS51123"/>
    </source>
</evidence>
<feature type="signal peptide" evidence="2">
    <location>
        <begin position="1"/>
        <end position="19"/>
    </location>
</feature>
<keyword evidence="5" id="KW-1185">Reference proteome</keyword>
<dbReference type="PANTHER" id="PTHR30329:SF21">
    <property type="entry name" value="LIPOPROTEIN YIAD-RELATED"/>
    <property type="match status" value="1"/>
</dbReference>
<dbReference type="OrthoDB" id="9805566at2"/>
<feature type="chain" id="PRO_5012165192" evidence="2">
    <location>
        <begin position="20"/>
        <end position="409"/>
    </location>
</feature>
<gene>
    <name evidence="4" type="ORF">SAMN02745149_01771</name>
</gene>
<dbReference type="STRING" id="261392.SAMN02745149_01771"/>
<evidence type="ECO:0000313" key="4">
    <source>
        <dbReference type="EMBL" id="SJZ59647.1"/>
    </source>
</evidence>
<dbReference type="CDD" id="cd07185">
    <property type="entry name" value="OmpA_C-like"/>
    <property type="match status" value="1"/>
</dbReference>
<dbReference type="PROSITE" id="PS51123">
    <property type="entry name" value="OMPA_2"/>
    <property type="match status" value="1"/>
</dbReference>
<evidence type="ECO:0000256" key="1">
    <source>
        <dbReference type="PROSITE-ProRule" id="PRU00473"/>
    </source>
</evidence>
<dbReference type="Gene3D" id="3.30.1330.60">
    <property type="entry name" value="OmpA-like domain"/>
    <property type="match status" value="1"/>
</dbReference>
<organism evidence="4 5">
    <name type="scientific">Treponema porcinum</name>
    <dbReference type="NCBI Taxonomy" id="261392"/>
    <lineage>
        <taxon>Bacteria</taxon>
        <taxon>Pseudomonadati</taxon>
        <taxon>Spirochaetota</taxon>
        <taxon>Spirochaetia</taxon>
        <taxon>Spirochaetales</taxon>
        <taxon>Treponemataceae</taxon>
        <taxon>Treponema</taxon>
    </lineage>
</organism>
<dbReference type="EMBL" id="FUWG01000013">
    <property type="protein sequence ID" value="SJZ59647.1"/>
    <property type="molecule type" value="Genomic_DNA"/>
</dbReference>